<dbReference type="EMBL" id="KN835174">
    <property type="protein sequence ID" value="KIK45379.1"/>
    <property type="molecule type" value="Genomic_DNA"/>
</dbReference>
<reference evidence="3" key="2">
    <citation type="submission" date="2015-01" db="EMBL/GenBank/DDBJ databases">
        <title>Evolutionary Origins and Diversification of the Mycorrhizal Mutualists.</title>
        <authorList>
            <consortium name="DOE Joint Genome Institute"/>
            <consortium name="Mycorrhizal Genomics Consortium"/>
            <person name="Kohler A."/>
            <person name="Kuo A."/>
            <person name="Nagy L.G."/>
            <person name="Floudas D."/>
            <person name="Copeland A."/>
            <person name="Barry K.W."/>
            <person name="Cichocki N."/>
            <person name="Veneault-Fourrey C."/>
            <person name="LaButti K."/>
            <person name="Lindquist E.A."/>
            <person name="Lipzen A."/>
            <person name="Lundell T."/>
            <person name="Morin E."/>
            <person name="Murat C."/>
            <person name="Riley R."/>
            <person name="Ohm R."/>
            <person name="Sun H."/>
            <person name="Tunlid A."/>
            <person name="Henrissat B."/>
            <person name="Grigoriev I.V."/>
            <person name="Hibbett D.S."/>
            <person name="Martin F."/>
        </authorList>
    </citation>
    <scope>NUCLEOTIDE SEQUENCE [LARGE SCALE GENOMIC DNA]</scope>
    <source>
        <strain evidence="3">UH-Slu-Lm8-n1</strain>
    </source>
</reference>
<name>A0A0D0B688_9AGAM</name>
<keyword evidence="1" id="KW-1133">Transmembrane helix</keyword>
<protein>
    <submittedName>
        <fullName evidence="2">Uncharacterized protein</fullName>
    </submittedName>
</protein>
<sequence length="211" mass="23443">MQVIMITRLHAMYQRSKMVLIALIAVFLPVNIFDIVVVVLSLQRTSGEELILSGTYECSISAEGDVLLLDIITWMLAIVWEVLALSLAVWIAVQHFHELRRHAAGGFIGDCLTVLMKSHVVYFASSVVVSCLQISCLFSAISMQDPFSLETETYVALLRVLTPIQSFVLGPRLILSLREYHAMLVTDSDVTTGMSSIVFQECVHMSTSSML</sequence>
<feature type="transmembrane region" description="Helical" evidence="1">
    <location>
        <begin position="153"/>
        <end position="175"/>
    </location>
</feature>
<keyword evidence="1" id="KW-0812">Transmembrane</keyword>
<dbReference type="HOGENOM" id="CLU_057751_1_0_1"/>
<gene>
    <name evidence="2" type="ORF">CY34DRAFT_801748</name>
</gene>
<keyword evidence="3" id="KW-1185">Reference proteome</keyword>
<dbReference type="OrthoDB" id="2663346at2759"/>
<evidence type="ECO:0000313" key="3">
    <source>
        <dbReference type="Proteomes" id="UP000054485"/>
    </source>
</evidence>
<feature type="transmembrane region" description="Helical" evidence="1">
    <location>
        <begin position="120"/>
        <end position="141"/>
    </location>
</feature>
<dbReference type="AlphaFoldDB" id="A0A0D0B688"/>
<evidence type="ECO:0000256" key="1">
    <source>
        <dbReference type="SAM" id="Phobius"/>
    </source>
</evidence>
<dbReference type="Proteomes" id="UP000054485">
    <property type="component" value="Unassembled WGS sequence"/>
</dbReference>
<dbReference type="InParanoid" id="A0A0D0B688"/>
<evidence type="ECO:0000313" key="2">
    <source>
        <dbReference type="EMBL" id="KIK45379.1"/>
    </source>
</evidence>
<reference evidence="2 3" key="1">
    <citation type="submission" date="2014-04" db="EMBL/GenBank/DDBJ databases">
        <authorList>
            <consortium name="DOE Joint Genome Institute"/>
            <person name="Kuo A."/>
            <person name="Ruytinx J."/>
            <person name="Rineau F."/>
            <person name="Colpaert J."/>
            <person name="Kohler A."/>
            <person name="Nagy L.G."/>
            <person name="Floudas D."/>
            <person name="Copeland A."/>
            <person name="Barry K.W."/>
            <person name="Cichocki N."/>
            <person name="Veneault-Fourrey C."/>
            <person name="LaButti K."/>
            <person name="Lindquist E.A."/>
            <person name="Lipzen A."/>
            <person name="Lundell T."/>
            <person name="Morin E."/>
            <person name="Murat C."/>
            <person name="Sun H."/>
            <person name="Tunlid A."/>
            <person name="Henrissat B."/>
            <person name="Grigoriev I.V."/>
            <person name="Hibbett D.S."/>
            <person name="Martin F."/>
            <person name="Nordberg H.P."/>
            <person name="Cantor M.N."/>
            <person name="Hua S.X."/>
        </authorList>
    </citation>
    <scope>NUCLEOTIDE SEQUENCE [LARGE SCALE GENOMIC DNA]</scope>
    <source>
        <strain evidence="2 3">UH-Slu-Lm8-n1</strain>
    </source>
</reference>
<feature type="transmembrane region" description="Helical" evidence="1">
    <location>
        <begin position="20"/>
        <end position="42"/>
    </location>
</feature>
<proteinExistence type="predicted"/>
<accession>A0A0D0B688</accession>
<feature type="transmembrane region" description="Helical" evidence="1">
    <location>
        <begin position="71"/>
        <end position="93"/>
    </location>
</feature>
<keyword evidence="1" id="KW-0472">Membrane</keyword>
<organism evidence="2 3">
    <name type="scientific">Suillus luteus UH-Slu-Lm8-n1</name>
    <dbReference type="NCBI Taxonomy" id="930992"/>
    <lineage>
        <taxon>Eukaryota</taxon>
        <taxon>Fungi</taxon>
        <taxon>Dikarya</taxon>
        <taxon>Basidiomycota</taxon>
        <taxon>Agaricomycotina</taxon>
        <taxon>Agaricomycetes</taxon>
        <taxon>Agaricomycetidae</taxon>
        <taxon>Boletales</taxon>
        <taxon>Suillineae</taxon>
        <taxon>Suillaceae</taxon>
        <taxon>Suillus</taxon>
    </lineage>
</organism>